<evidence type="ECO:0000259" key="12">
    <source>
        <dbReference type="PROSITE" id="PS50086"/>
    </source>
</evidence>
<evidence type="ECO:0000256" key="10">
    <source>
        <dbReference type="ARBA" id="ARBA00072088"/>
    </source>
</evidence>
<dbReference type="GO" id="GO:0005737">
    <property type="term" value="C:cytoplasm"/>
    <property type="evidence" value="ECO:0007669"/>
    <property type="project" value="UniProtKB-SubCell"/>
</dbReference>
<accession>A0A1E4S6M8</accession>
<feature type="compositionally biased region" description="Basic and acidic residues" evidence="11">
    <location>
        <begin position="130"/>
        <end position="150"/>
    </location>
</feature>
<keyword evidence="5" id="KW-0963">Cytoplasm</keyword>
<feature type="compositionally biased region" description="Basic and acidic residues" evidence="11">
    <location>
        <begin position="197"/>
        <end position="206"/>
    </location>
</feature>
<sequence length="817" mass="91642">MMSSNNSDHPVDDSFQDAVDEIHSGSEQRDVSDTEVEDTKTKLDSEEGGAAGESSTGDNDHNGDDDGDDDGEEIPNDPEPSEADDREGGGDEGAEGEDDGEQEESQVPAFDEVPLDGSEESGLNGSSAKSLDEKLEELAVEEAKDNDEAKLQPAAIISPPILPSRENVTSNSSADGPVLPPRDLETSGSVAPPPPPRDTDAAKSERPVPPPPPPRDVNAAVSEEEHAPPLPERHDIFKTAASLTPPPLPPQLTHTQKQHHRSTISSWFHRGDSSGSSGPRKSTVEYDENYDLLLSRLDKNHEAFSAKDDVLKAQINSAHETLKSTFADKLTSLEDETSVDDSELKIDWPFWTRVVNDYPSVVKSDAVTLSNHLSGGIPEQIRGIVWQLVSNSNPQEFEDVYNVLKDQESKSEKAIQKDLSRTSFISDVGLDQDALYRVIKAYSNMDEEVGYTQGMAFITVPLLINMDELQAFSLLHKIMYDYNARSLYLPEMPGLVLKLYQFDRLVEDLLPNLYNHFQRQGIRSSMYASQWFLTFFAYKFPLQFVMRIFDLIITEGVESILKFAVALVQKNEEKLLTLNFDDLLNFLKGNLFDVYSLVPVSEQSEEDEAKVPPSRTVPITPENYDVDAFVDEATKVKLLPMTLKRYENEWKEVNREEKERREEVDQLKLRNTQLGKEIKNLEASYTILNREHVQIANELITGRIKIAELEDEAKDLKEQNQNLRNMVKSLQENPISENVPIPEALEADLKRTMERNLEVMSQNQELEDQVQSLLQEVEELKAKLKEHEEQPATSPTEEKTASSPPKQQGLWGKKLFG</sequence>
<dbReference type="PANTHER" id="PTHR47219">
    <property type="entry name" value="RAB GTPASE-ACTIVATING PROTEIN 1-LIKE"/>
    <property type="match status" value="1"/>
</dbReference>
<evidence type="ECO:0000256" key="4">
    <source>
        <dbReference type="ARBA" id="ARBA00022483"/>
    </source>
</evidence>
<comment type="subcellular location">
    <subcellularLocation>
        <location evidence="1">Cytoplasm</location>
    </subcellularLocation>
</comment>
<comment type="similarity">
    <text evidence="9">Belongs to the GYP5 family.</text>
</comment>
<evidence type="ECO:0000256" key="2">
    <source>
        <dbReference type="ARBA" id="ARBA00022448"/>
    </source>
</evidence>
<dbReference type="InterPro" id="IPR035969">
    <property type="entry name" value="Rab-GAP_TBC_sf"/>
</dbReference>
<evidence type="ECO:0000256" key="7">
    <source>
        <dbReference type="ARBA" id="ARBA00022927"/>
    </source>
</evidence>
<dbReference type="OMA" id="LFVHDAM"/>
<protein>
    <recommendedName>
        <fullName evidence="10">GTPase-activating protein GYP5</fullName>
    </recommendedName>
</protein>
<feature type="region of interest" description="Disordered" evidence="11">
    <location>
        <begin position="777"/>
        <end position="817"/>
    </location>
</feature>
<gene>
    <name evidence="13" type="ORF">CYBJADRAFT_165926</name>
</gene>
<dbReference type="SUPFAM" id="SSF47923">
    <property type="entry name" value="Ypt/Rab-GAP domain of gyp1p"/>
    <property type="match status" value="2"/>
</dbReference>
<keyword evidence="14" id="KW-1185">Reference proteome</keyword>
<dbReference type="PROSITE" id="PS50086">
    <property type="entry name" value="TBC_RABGAP"/>
    <property type="match status" value="1"/>
</dbReference>
<keyword evidence="8" id="KW-0175">Coiled coil</keyword>
<dbReference type="Proteomes" id="UP000094389">
    <property type="component" value="Unassembled WGS sequence"/>
</dbReference>
<keyword evidence="6" id="KW-0931">ER-Golgi transport</keyword>
<evidence type="ECO:0000313" key="13">
    <source>
        <dbReference type="EMBL" id="ODV75165.1"/>
    </source>
</evidence>
<dbReference type="Pfam" id="PF23436">
    <property type="entry name" value="RabGap-TBC_2"/>
    <property type="match status" value="1"/>
</dbReference>
<evidence type="ECO:0000256" key="3">
    <source>
        <dbReference type="ARBA" id="ARBA00022468"/>
    </source>
</evidence>
<dbReference type="GO" id="GO:0030427">
    <property type="term" value="C:site of polarized growth"/>
    <property type="evidence" value="ECO:0007669"/>
    <property type="project" value="UniProtKB-ARBA"/>
</dbReference>
<dbReference type="Gene3D" id="1.10.472.80">
    <property type="entry name" value="Ypt/Rab-GAP domain of gyp1p, domain 3"/>
    <property type="match status" value="1"/>
</dbReference>
<dbReference type="OrthoDB" id="295078at2759"/>
<dbReference type="GO" id="GO:0005096">
    <property type="term" value="F:GTPase activator activity"/>
    <property type="evidence" value="ECO:0007669"/>
    <property type="project" value="UniProtKB-KW"/>
</dbReference>
<dbReference type="InterPro" id="IPR000195">
    <property type="entry name" value="Rab-GAP-TBC_dom"/>
</dbReference>
<dbReference type="FunFam" id="1.10.472.80:FF:000044">
    <property type="entry name" value="GTPase-activating protein GYP5"/>
    <property type="match status" value="1"/>
</dbReference>
<dbReference type="AlphaFoldDB" id="A0A1E4S6M8"/>
<evidence type="ECO:0000313" key="14">
    <source>
        <dbReference type="Proteomes" id="UP000094389"/>
    </source>
</evidence>
<keyword evidence="2" id="KW-0813">Transport</keyword>
<dbReference type="EMBL" id="KV453926">
    <property type="protein sequence ID" value="ODV75165.1"/>
    <property type="molecule type" value="Genomic_DNA"/>
</dbReference>
<feature type="compositionally biased region" description="Basic and acidic residues" evidence="11">
    <location>
        <begin position="223"/>
        <end position="237"/>
    </location>
</feature>
<name>A0A1E4S6M8_CYBJN</name>
<feature type="region of interest" description="Disordered" evidence="11">
    <location>
        <begin position="1"/>
        <end position="283"/>
    </location>
</feature>
<keyword evidence="7" id="KW-0653">Protein transport</keyword>
<feature type="compositionally biased region" description="Basic and acidic residues" evidence="11">
    <location>
        <begin position="20"/>
        <end position="45"/>
    </location>
</feature>
<evidence type="ECO:0000256" key="11">
    <source>
        <dbReference type="SAM" id="MobiDB-lite"/>
    </source>
</evidence>
<feature type="domain" description="Rab-GAP TBC" evidence="12">
    <location>
        <begin position="376"/>
        <end position="556"/>
    </location>
</feature>
<organism evidence="13 14">
    <name type="scientific">Cyberlindnera jadinii (strain ATCC 18201 / CBS 1600 / BCRC 20928 / JCM 3617 / NBRC 0987 / NRRL Y-1542)</name>
    <name type="common">Torula yeast</name>
    <name type="synonym">Candida utilis</name>
    <dbReference type="NCBI Taxonomy" id="983966"/>
    <lineage>
        <taxon>Eukaryota</taxon>
        <taxon>Fungi</taxon>
        <taxon>Dikarya</taxon>
        <taxon>Ascomycota</taxon>
        <taxon>Saccharomycotina</taxon>
        <taxon>Saccharomycetes</taxon>
        <taxon>Phaffomycetales</taxon>
        <taxon>Phaffomycetaceae</taxon>
        <taxon>Cyberlindnera</taxon>
    </lineage>
</organism>
<dbReference type="GO" id="GO:0015031">
    <property type="term" value="P:protein transport"/>
    <property type="evidence" value="ECO:0007669"/>
    <property type="project" value="UniProtKB-KW"/>
</dbReference>
<dbReference type="InterPro" id="IPR050302">
    <property type="entry name" value="Rab_GAP_TBC_domain"/>
</dbReference>
<dbReference type="PANTHER" id="PTHR47219:SF9">
    <property type="entry name" value="GTPASE ACTIVATING PROTEIN AND CENTROSOME-ASSOCIATED, ISOFORM B"/>
    <property type="match status" value="1"/>
</dbReference>
<evidence type="ECO:0000256" key="1">
    <source>
        <dbReference type="ARBA" id="ARBA00004496"/>
    </source>
</evidence>
<dbReference type="STRING" id="983966.A0A1E4S6M8"/>
<dbReference type="RefSeq" id="XP_020072204.1">
    <property type="nucleotide sequence ID" value="XM_020214274.1"/>
</dbReference>
<proteinExistence type="inferred from homology"/>
<feature type="compositionally biased region" description="Acidic residues" evidence="11">
    <location>
        <begin position="65"/>
        <end position="104"/>
    </location>
</feature>
<reference evidence="13 14" key="1">
    <citation type="journal article" date="2016" name="Proc. Natl. Acad. Sci. U.S.A.">
        <title>Comparative genomics of biotechnologically important yeasts.</title>
        <authorList>
            <person name="Riley R."/>
            <person name="Haridas S."/>
            <person name="Wolfe K.H."/>
            <person name="Lopes M.R."/>
            <person name="Hittinger C.T."/>
            <person name="Goeker M."/>
            <person name="Salamov A.A."/>
            <person name="Wisecaver J.H."/>
            <person name="Long T.M."/>
            <person name="Calvey C.H."/>
            <person name="Aerts A.L."/>
            <person name="Barry K.W."/>
            <person name="Choi C."/>
            <person name="Clum A."/>
            <person name="Coughlan A.Y."/>
            <person name="Deshpande S."/>
            <person name="Douglass A.P."/>
            <person name="Hanson S.J."/>
            <person name="Klenk H.-P."/>
            <person name="LaButti K.M."/>
            <person name="Lapidus A."/>
            <person name="Lindquist E.A."/>
            <person name="Lipzen A.M."/>
            <person name="Meier-Kolthoff J.P."/>
            <person name="Ohm R.A."/>
            <person name="Otillar R.P."/>
            <person name="Pangilinan J.L."/>
            <person name="Peng Y."/>
            <person name="Rokas A."/>
            <person name="Rosa C.A."/>
            <person name="Scheuner C."/>
            <person name="Sibirny A.A."/>
            <person name="Slot J.C."/>
            <person name="Stielow J.B."/>
            <person name="Sun H."/>
            <person name="Kurtzman C.P."/>
            <person name="Blackwell M."/>
            <person name="Grigoriev I.V."/>
            <person name="Jeffries T.W."/>
        </authorList>
    </citation>
    <scope>NUCLEOTIDE SEQUENCE [LARGE SCALE GENOMIC DNA]</scope>
    <source>
        <strain evidence="14">ATCC 18201 / CBS 1600 / BCRC 20928 / JCM 3617 / NBRC 0987 / NRRL Y-1542</strain>
    </source>
</reference>
<evidence type="ECO:0000256" key="9">
    <source>
        <dbReference type="ARBA" id="ARBA00061661"/>
    </source>
</evidence>
<dbReference type="Gene3D" id="1.10.8.270">
    <property type="entry name" value="putative rabgap domain of human tbc1 domain family member 14 like domains"/>
    <property type="match status" value="1"/>
</dbReference>
<evidence type="ECO:0000256" key="5">
    <source>
        <dbReference type="ARBA" id="ARBA00022490"/>
    </source>
</evidence>
<dbReference type="GeneID" id="30988670"/>
<dbReference type="GO" id="GO:0031267">
    <property type="term" value="F:small GTPase binding"/>
    <property type="evidence" value="ECO:0007669"/>
    <property type="project" value="TreeGrafter"/>
</dbReference>
<feature type="compositionally biased region" description="Basic and acidic residues" evidence="11">
    <location>
        <begin position="778"/>
        <end position="800"/>
    </location>
</feature>
<evidence type="ECO:0000256" key="6">
    <source>
        <dbReference type="ARBA" id="ARBA00022892"/>
    </source>
</evidence>
<dbReference type="SMART" id="SM00164">
    <property type="entry name" value="TBC"/>
    <property type="match status" value="1"/>
</dbReference>
<evidence type="ECO:0000256" key="8">
    <source>
        <dbReference type="ARBA" id="ARBA00023054"/>
    </source>
</evidence>
<keyword evidence="3" id="KW-0343">GTPase activation</keyword>
<keyword evidence="4" id="KW-0268">Exocytosis</keyword>
<dbReference type="GO" id="GO:0006887">
    <property type="term" value="P:exocytosis"/>
    <property type="evidence" value="ECO:0007669"/>
    <property type="project" value="UniProtKB-KW"/>
</dbReference>
<dbReference type="Gene3D" id="1.10.10.750">
    <property type="entry name" value="Ypt/Rab-GAP domain of gyp1p, domain 1"/>
    <property type="match status" value="1"/>
</dbReference>